<evidence type="ECO:0000259" key="8">
    <source>
        <dbReference type="Pfam" id="PF01435"/>
    </source>
</evidence>
<evidence type="ECO:0000256" key="4">
    <source>
        <dbReference type="ARBA" id="ARBA00022833"/>
    </source>
</evidence>
<dbReference type="EMBL" id="HBGH01011284">
    <property type="protein sequence ID" value="CAD9234170.1"/>
    <property type="molecule type" value="Transcribed_RNA"/>
</dbReference>
<keyword evidence="1 6" id="KW-0645">Protease</keyword>
<evidence type="ECO:0000256" key="6">
    <source>
        <dbReference type="RuleBase" id="RU003983"/>
    </source>
</evidence>
<dbReference type="AlphaFoldDB" id="A0A7S1TEA7"/>
<name>A0A7S1TEA7_9RHOD</name>
<organism evidence="9">
    <name type="scientific">Compsopogon caeruleus</name>
    <dbReference type="NCBI Taxonomy" id="31354"/>
    <lineage>
        <taxon>Eukaryota</taxon>
        <taxon>Rhodophyta</taxon>
        <taxon>Compsopogonophyceae</taxon>
        <taxon>Compsopogonales</taxon>
        <taxon>Compsopogonaceae</taxon>
        <taxon>Compsopogon</taxon>
    </lineage>
</organism>
<dbReference type="InterPro" id="IPR051156">
    <property type="entry name" value="Mito/Outer_Membr_Metalloprot"/>
</dbReference>
<comment type="similarity">
    <text evidence="6">Belongs to the peptidase M48 family.</text>
</comment>
<evidence type="ECO:0000256" key="7">
    <source>
        <dbReference type="SAM" id="MobiDB-lite"/>
    </source>
</evidence>
<gene>
    <name evidence="9" type="ORF">CCAE0312_LOCUS6258</name>
</gene>
<dbReference type="GO" id="GO:0004222">
    <property type="term" value="F:metalloendopeptidase activity"/>
    <property type="evidence" value="ECO:0007669"/>
    <property type="project" value="InterPro"/>
</dbReference>
<keyword evidence="2" id="KW-0479">Metal-binding</keyword>
<dbReference type="PANTHER" id="PTHR22726">
    <property type="entry name" value="METALLOENDOPEPTIDASE OMA1"/>
    <property type="match status" value="1"/>
</dbReference>
<dbReference type="PANTHER" id="PTHR22726:SF1">
    <property type="entry name" value="METALLOENDOPEPTIDASE OMA1, MITOCHONDRIAL"/>
    <property type="match status" value="1"/>
</dbReference>
<keyword evidence="4 6" id="KW-0862">Zinc</keyword>
<dbReference type="Pfam" id="PF01435">
    <property type="entry name" value="Peptidase_M48"/>
    <property type="match status" value="1"/>
</dbReference>
<evidence type="ECO:0000256" key="1">
    <source>
        <dbReference type="ARBA" id="ARBA00022670"/>
    </source>
</evidence>
<feature type="region of interest" description="Disordered" evidence="7">
    <location>
        <begin position="31"/>
        <end position="52"/>
    </location>
</feature>
<evidence type="ECO:0000256" key="2">
    <source>
        <dbReference type="ARBA" id="ARBA00022723"/>
    </source>
</evidence>
<proteinExistence type="inferred from homology"/>
<protein>
    <recommendedName>
        <fullName evidence="8">Peptidase M48 domain-containing protein</fullName>
    </recommendedName>
</protein>
<comment type="cofactor">
    <cofactor evidence="6">
        <name>Zn(2+)</name>
        <dbReference type="ChEBI" id="CHEBI:29105"/>
    </cofactor>
    <text evidence="6">Binds 1 zinc ion per subunit.</text>
</comment>
<dbReference type="GO" id="GO:0016020">
    <property type="term" value="C:membrane"/>
    <property type="evidence" value="ECO:0007669"/>
    <property type="project" value="TreeGrafter"/>
</dbReference>
<keyword evidence="5 6" id="KW-0482">Metalloprotease</keyword>
<keyword evidence="3 6" id="KW-0378">Hydrolase</keyword>
<accession>A0A7S1TEA7</accession>
<evidence type="ECO:0000313" key="9">
    <source>
        <dbReference type="EMBL" id="CAD9234170.1"/>
    </source>
</evidence>
<feature type="domain" description="Peptidase M48" evidence="8">
    <location>
        <begin position="212"/>
        <end position="347"/>
    </location>
</feature>
<evidence type="ECO:0000256" key="5">
    <source>
        <dbReference type="ARBA" id="ARBA00023049"/>
    </source>
</evidence>
<dbReference type="InterPro" id="IPR001915">
    <property type="entry name" value="Peptidase_M48"/>
</dbReference>
<evidence type="ECO:0000256" key="3">
    <source>
        <dbReference type="ARBA" id="ARBA00022801"/>
    </source>
</evidence>
<dbReference type="GO" id="GO:0046872">
    <property type="term" value="F:metal ion binding"/>
    <property type="evidence" value="ECO:0007669"/>
    <property type="project" value="UniProtKB-KW"/>
</dbReference>
<reference evidence="9" key="1">
    <citation type="submission" date="2021-01" db="EMBL/GenBank/DDBJ databases">
        <authorList>
            <person name="Corre E."/>
            <person name="Pelletier E."/>
            <person name="Niang G."/>
            <person name="Scheremetjew M."/>
            <person name="Finn R."/>
            <person name="Kale V."/>
            <person name="Holt S."/>
            <person name="Cochrane G."/>
            <person name="Meng A."/>
            <person name="Brown T."/>
            <person name="Cohen L."/>
        </authorList>
    </citation>
    <scope>NUCLEOTIDE SEQUENCE</scope>
    <source>
        <strain evidence="9">SAG 36.94</strain>
    </source>
</reference>
<sequence length="380" mass="42934">MTSLQTGVAAWAMPGWFKMSSAATHRASSLTRRLARRRGTRPGPLHGGFPPDGSNIDNSSGWADFNINPPAWYTAILGPFLEAMSALWLIYTLWLVLAVNRIYISSEHFSAKRQVPFLGRTQRLVVPRSELISFVPFEDPGETEVTDRDLKVKRLSREVFHLLCRATPGFHPRLEIRVNRRFPTFGASGPDPDVPSEKDRGLVWLVVGHDFKPDDVACILAHELAHIVAEHSRETVLLGARTLSPWSLFRPRVSHRVLSILLFSNPASGKTRLERIGDEIFTLWTLPDAVLHPRRRHFELEADQIGGLLYARAGFFPSFYVRQFSEKLSQRSRGSHPSNSLRSQLLQDNFRATMDAFVPSSRADRIHCELQKLYAFGTSS</sequence>
<dbReference type="GO" id="GO:0051603">
    <property type="term" value="P:proteolysis involved in protein catabolic process"/>
    <property type="evidence" value="ECO:0007669"/>
    <property type="project" value="TreeGrafter"/>
</dbReference>